<dbReference type="EMBL" id="JBIAQY010000007">
    <property type="protein sequence ID" value="MFF3570284.1"/>
    <property type="molecule type" value="Genomic_DNA"/>
</dbReference>
<comment type="caution">
    <text evidence="2">The sequence shown here is derived from an EMBL/GenBank/DDBJ whole genome shotgun (WGS) entry which is preliminary data.</text>
</comment>
<name>A0ABW6S3I6_9NOCA</name>
<sequence>MTQVPAVHLHRPKVEYFDVGELTNTDPKGFVRTVERYHVEPWGLYMARTADHPEFHYLESWILPAVSLRATVFHYTPAHRRDQDYYIDIGEFAEIEPGRWRSIDHYLDLVVRTGRDVRLLDVDELLAAHAAGYLGPVQAQQAIEVATTAIDGIARHGHDFGSWIEESQGITLTWL</sequence>
<evidence type="ECO:0000313" key="3">
    <source>
        <dbReference type="Proteomes" id="UP001601992"/>
    </source>
</evidence>
<evidence type="ECO:0000259" key="1">
    <source>
        <dbReference type="Pfam" id="PF04167"/>
    </source>
</evidence>
<evidence type="ECO:0000313" key="2">
    <source>
        <dbReference type="EMBL" id="MFF3570284.1"/>
    </source>
</evidence>
<dbReference type="RefSeq" id="WP_040821344.1">
    <property type="nucleotide sequence ID" value="NZ_JBIAQY010000007.1"/>
</dbReference>
<dbReference type="InterPro" id="IPR007295">
    <property type="entry name" value="DUF402"/>
</dbReference>
<organism evidence="2 3">
    <name type="scientific">Nocardia jiangxiensis</name>
    <dbReference type="NCBI Taxonomy" id="282685"/>
    <lineage>
        <taxon>Bacteria</taxon>
        <taxon>Bacillati</taxon>
        <taxon>Actinomycetota</taxon>
        <taxon>Actinomycetes</taxon>
        <taxon>Mycobacteriales</taxon>
        <taxon>Nocardiaceae</taxon>
        <taxon>Nocardia</taxon>
    </lineage>
</organism>
<dbReference type="InterPro" id="IPR014465">
    <property type="entry name" value="UCP012622"/>
</dbReference>
<proteinExistence type="predicted"/>
<gene>
    <name evidence="2" type="ORF">ACFYXQ_21130</name>
</gene>
<dbReference type="InterPro" id="IPR035930">
    <property type="entry name" value="FomD-like_sf"/>
</dbReference>
<dbReference type="Pfam" id="PF04167">
    <property type="entry name" value="DUF402"/>
    <property type="match status" value="1"/>
</dbReference>
<accession>A0ABW6S3I6</accession>
<reference evidence="2 3" key="1">
    <citation type="submission" date="2024-10" db="EMBL/GenBank/DDBJ databases">
        <title>The Natural Products Discovery Center: Release of the First 8490 Sequenced Strains for Exploring Actinobacteria Biosynthetic Diversity.</title>
        <authorList>
            <person name="Kalkreuter E."/>
            <person name="Kautsar S.A."/>
            <person name="Yang D."/>
            <person name="Bader C.D."/>
            <person name="Teijaro C.N."/>
            <person name="Fluegel L."/>
            <person name="Davis C.M."/>
            <person name="Simpson J.R."/>
            <person name="Lauterbach L."/>
            <person name="Steele A.D."/>
            <person name="Gui C."/>
            <person name="Meng S."/>
            <person name="Li G."/>
            <person name="Viehrig K."/>
            <person name="Ye F."/>
            <person name="Su P."/>
            <person name="Kiefer A.F."/>
            <person name="Nichols A."/>
            <person name="Cepeda A.J."/>
            <person name="Yan W."/>
            <person name="Fan B."/>
            <person name="Jiang Y."/>
            <person name="Adhikari A."/>
            <person name="Zheng C.-J."/>
            <person name="Schuster L."/>
            <person name="Cowan T.M."/>
            <person name="Smanski M.J."/>
            <person name="Chevrette M.G."/>
            <person name="De Carvalho L.P.S."/>
            <person name="Shen B."/>
        </authorList>
    </citation>
    <scope>NUCLEOTIDE SEQUENCE [LARGE SCALE GENOMIC DNA]</scope>
    <source>
        <strain evidence="2 3">NPDC002593</strain>
    </source>
</reference>
<keyword evidence="3" id="KW-1185">Reference proteome</keyword>
<dbReference type="Proteomes" id="UP001601992">
    <property type="component" value="Unassembled WGS sequence"/>
</dbReference>
<dbReference type="Gene3D" id="2.40.380.10">
    <property type="entry name" value="FomD-like"/>
    <property type="match status" value="1"/>
</dbReference>
<dbReference type="SUPFAM" id="SSF159234">
    <property type="entry name" value="FomD-like"/>
    <property type="match status" value="1"/>
</dbReference>
<dbReference type="PIRSF" id="PIRSF012622">
    <property type="entry name" value="UCP012622"/>
    <property type="match status" value="1"/>
</dbReference>
<feature type="domain" description="DUF402" evidence="1">
    <location>
        <begin position="29"/>
        <end position="158"/>
    </location>
</feature>
<protein>
    <submittedName>
        <fullName evidence="2">DUF402 domain-containing protein</fullName>
    </submittedName>
</protein>